<evidence type="ECO:0000256" key="1">
    <source>
        <dbReference type="SAM" id="SignalP"/>
    </source>
</evidence>
<reference evidence="2 3" key="1">
    <citation type="submission" date="2022-12" db="EMBL/GenBank/DDBJ databases">
        <title>Sphingomonas abieness sp. nov., an endophytic bacterium isolated from Abies koreana.</title>
        <authorList>
            <person name="Jiang L."/>
            <person name="Lee J."/>
        </authorList>
    </citation>
    <scope>NUCLEOTIDE SEQUENCE [LARGE SCALE GENOMIC DNA]</scope>
    <source>
        <strain evidence="3">PAMB 00755</strain>
    </source>
</reference>
<evidence type="ECO:0000313" key="2">
    <source>
        <dbReference type="EMBL" id="WBO23380.1"/>
    </source>
</evidence>
<feature type="chain" id="PRO_5046330066" description="C-type lysozyme inhibitor domain-containing protein" evidence="1">
    <location>
        <begin position="23"/>
        <end position="134"/>
    </location>
</feature>
<keyword evidence="1" id="KW-0732">Signal</keyword>
<gene>
    <name evidence="2" type="ORF">PBT88_04410</name>
</gene>
<accession>A0ABY7NPC0</accession>
<dbReference type="PROSITE" id="PS51257">
    <property type="entry name" value="PROKAR_LIPOPROTEIN"/>
    <property type="match status" value="1"/>
</dbReference>
<keyword evidence="3" id="KW-1185">Reference proteome</keyword>
<organism evidence="2 3">
    <name type="scientific">Sphingomonas abietis</name>
    <dbReference type="NCBI Taxonomy" id="3012344"/>
    <lineage>
        <taxon>Bacteria</taxon>
        <taxon>Pseudomonadati</taxon>
        <taxon>Pseudomonadota</taxon>
        <taxon>Alphaproteobacteria</taxon>
        <taxon>Sphingomonadales</taxon>
        <taxon>Sphingomonadaceae</taxon>
        <taxon>Sphingomonas</taxon>
    </lineage>
</organism>
<dbReference type="EMBL" id="CP115174">
    <property type="protein sequence ID" value="WBO23380.1"/>
    <property type="molecule type" value="Genomic_DNA"/>
</dbReference>
<dbReference type="RefSeq" id="WP_270078012.1">
    <property type="nucleotide sequence ID" value="NZ_CP115174.1"/>
</dbReference>
<name>A0ABY7NPC0_9SPHN</name>
<protein>
    <recommendedName>
        <fullName evidence="4">C-type lysozyme inhibitor domain-containing protein</fullName>
    </recommendedName>
</protein>
<proteinExistence type="predicted"/>
<dbReference type="Proteomes" id="UP001210865">
    <property type="component" value="Chromosome"/>
</dbReference>
<sequence length="134" mass="13565">MRTPSRFRAVSALAVVSFLALAACKPQATTINQADGDDMKTALANAAPVTLPPSISATKTFRCADNAVVFVDFYSDNLSASLKTSKDGSPTLLKAPAAGQPMVAAGGFALDGSATAKSVKITVPGKAAESCDDA</sequence>
<evidence type="ECO:0000313" key="3">
    <source>
        <dbReference type="Proteomes" id="UP001210865"/>
    </source>
</evidence>
<feature type="signal peptide" evidence="1">
    <location>
        <begin position="1"/>
        <end position="22"/>
    </location>
</feature>
<evidence type="ECO:0008006" key="4">
    <source>
        <dbReference type="Google" id="ProtNLM"/>
    </source>
</evidence>